<gene>
    <name evidence="1" type="ORF">CYCCA115_LOCUS21879</name>
</gene>
<sequence>MAPNLKRTQNVLQTVDLDLIQPVKAGFPTLTSEVAHQSENVTVQTPQQDSSSYWEWSAENDAEINKLIDEQSLSADHIVANILRQAAAPASSTLAANDQYWDWSHAKTESVDYWNWPSNDDEQQGSIGAAIDSDSYWAW</sequence>
<proteinExistence type="predicted"/>
<comment type="caution">
    <text evidence="1">The sequence shown here is derived from an EMBL/GenBank/DDBJ whole genome shotgun (WGS) entry which is preliminary data.</text>
</comment>
<evidence type="ECO:0000313" key="2">
    <source>
        <dbReference type="Proteomes" id="UP001295423"/>
    </source>
</evidence>
<protein>
    <submittedName>
        <fullName evidence="1">Uncharacterized protein</fullName>
    </submittedName>
</protein>
<dbReference type="EMBL" id="CAKOGP040002269">
    <property type="protein sequence ID" value="CAJ1966296.1"/>
    <property type="molecule type" value="Genomic_DNA"/>
</dbReference>
<dbReference type="AlphaFoldDB" id="A0AAD2PXG4"/>
<organism evidence="1 2">
    <name type="scientific">Cylindrotheca closterium</name>
    <dbReference type="NCBI Taxonomy" id="2856"/>
    <lineage>
        <taxon>Eukaryota</taxon>
        <taxon>Sar</taxon>
        <taxon>Stramenopiles</taxon>
        <taxon>Ochrophyta</taxon>
        <taxon>Bacillariophyta</taxon>
        <taxon>Bacillariophyceae</taxon>
        <taxon>Bacillariophycidae</taxon>
        <taxon>Bacillariales</taxon>
        <taxon>Bacillariaceae</taxon>
        <taxon>Cylindrotheca</taxon>
    </lineage>
</organism>
<keyword evidence="2" id="KW-1185">Reference proteome</keyword>
<reference evidence="1" key="1">
    <citation type="submission" date="2023-08" db="EMBL/GenBank/DDBJ databases">
        <authorList>
            <person name="Audoor S."/>
            <person name="Bilcke G."/>
        </authorList>
    </citation>
    <scope>NUCLEOTIDE SEQUENCE</scope>
</reference>
<name>A0AAD2PXG4_9STRA</name>
<evidence type="ECO:0000313" key="1">
    <source>
        <dbReference type="EMBL" id="CAJ1966296.1"/>
    </source>
</evidence>
<accession>A0AAD2PXG4</accession>
<dbReference type="Proteomes" id="UP001295423">
    <property type="component" value="Unassembled WGS sequence"/>
</dbReference>